<evidence type="ECO:0000259" key="2">
    <source>
        <dbReference type="Pfam" id="PF13462"/>
    </source>
</evidence>
<feature type="region of interest" description="Disordered" evidence="1">
    <location>
        <begin position="31"/>
        <end position="61"/>
    </location>
</feature>
<evidence type="ECO:0000313" key="3">
    <source>
        <dbReference type="EMBL" id="TCP33500.1"/>
    </source>
</evidence>
<accession>A0A4R2PE26</accession>
<sequence length="235" mass="25566">MTDVLNGWRRGLVAAGALMLLAACDGGDGTGGGNGSADAAESGSLPTTVESPGPQATDDQGAATGILVYGSDDAPNTLIEFASWTCGHCGNFYKTVVPQIKEELVATGKLKLMVVDWSSQNFDVLVSSLARCDGPEKFDDYMKLLFTTQRVWLNQNAAEELPKVMRQAGMSRAAYDRCIANRSLQTMIVERAQRQRERFQIEYTPYLVLNGRELKMQPGRSQFEQIKEAVEAASS</sequence>
<dbReference type="InterPro" id="IPR036249">
    <property type="entry name" value="Thioredoxin-like_sf"/>
</dbReference>
<dbReference type="GO" id="GO:0016853">
    <property type="term" value="F:isomerase activity"/>
    <property type="evidence" value="ECO:0007669"/>
    <property type="project" value="UniProtKB-KW"/>
</dbReference>
<dbReference type="InterPro" id="IPR012336">
    <property type="entry name" value="Thioredoxin-like_fold"/>
</dbReference>
<dbReference type="EMBL" id="SLXO01000007">
    <property type="protein sequence ID" value="TCP33500.1"/>
    <property type="molecule type" value="Genomic_DNA"/>
</dbReference>
<feature type="domain" description="Thioredoxin-like fold" evidence="2">
    <location>
        <begin position="67"/>
        <end position="230"/>
    </location>
</feature>
<proteinExistence type="predicted"/>
<gene>
    <name evidence="3" type="ORF">EV659_107110</name>
</gene>
<dbReference type="Gene3D" id="3.40.30.10">
    <property type="entry name" value="Glutaredoxin"/>
    <property type="match status" value="1"/>
</dbReference>
<dbReference type="Proteomes" id="UP000295399">
    <property type="component" value="Unassembled WGS sequence"/>
</dbReference>
<name>A0A4R2PE26_RHOSA</name>
<evidence type="ECO:0000256" key="1">
    <source>
        <dbReference type="SAM" id="MobiDB-lite"/>
    </source>
</evidence>
<dbReference type="AlphaFoldDB" id="A0A4R2PE26"/>
<keyword evidence="4" id="KW-1185">Reference proteome</keyword>
<comment type="caution">
    <text evidence="3">The sequence shown here is derived from an EMBL/GenBank/DDBJ whole genome shotgun (WGS) entry which is preliminary data.</text>
</comment>
<organism evidence="3 4">
    <name type="scientific">Rhodothalassium salexigens DSM 2132</name>
    <dbReference type="NCBI Taxonomy" id="1188247"/>
    <lineage>
        <taxon>Bacteria</taxon>
        <taxon>Pseudomonadati</taxon>
        <taxon>Pseudomonadota</taxon>
        <taxon>Alphaproteobacteria</taxon>
        <taxon>Rhodothalassiales</taxon>
        <taxon>Rhodothalassiaceae</taxon>
        <taxon>Rhodothalassium</taxon>
    </lineage>
</organism>
<dbReference type="Pfam" id="PF13462">
    <property type="entry name" value="Thioredoxin_4"/>
    <property type="match status" value="1"/>
</dbReference>
<evidence type="ECO:0000313" key="4">
    <source>
        <dbReference type="Proteomes" id="UP000295399"/>
    </source>
</evidence>
<reference evidence="3 4" key="1">
    <citation type="submission" date="2019-03" db="EMBL/GenBank/DDBJ databases">
        <title>Genomic Encyclopedia of Type Strains, Phase IV (KMG-IV): sequencing the most valuable type-strain genomes for metagenomic binning, comparative biology and taxonomic classification.</title>
        <authorList>
            <person name="Goeker M."/>
        </authorList>
    </citation>
    <scope>NUCLEOTIDE SEQUENCE [LARGE SCALE GENOMIC DNA]</scope>
    <source>
        <strain evidence="3 4">DSM 2132</strain>
    </source>
</reference>
<dbReference type="InParanoid" id="A0A4R2PE26"/>
<keyword evidence="3" id="KW-0413">Isomerase</keyword>
<dbReference type="SUPFAM" id="SSF52833">
    <property type="entry name" value="Thioredoxin-like"/>
    <property type="match status" value="1"/>
</dbReference>
<dbReference type="RefSeq" id="WP_165878832.1">
    <property type="nucleotide sequence ID" value="NZ_JACIGF010000007.1"/>
</dbReference>
<protein>
    <submittedName>
        <fullName evidence="3">Protein-disulfide isomerase</fullName>
    </submittedName>
</protein>